<keyword evidence="2 4" id="KW-0689">Ribosomal protein</keyword>
<dbReference type="EMBL" id="JALLAZ020000106">
    <property type="protein sequence ID" value="KAL3803757.1"/>
    <property type="molecule type" value="Genomic_DNA"/>
</dbReference>
<evidence type="ECO:0000256" key="3">
    <source>
        <dbReference type="ARBA" id="ARBA00023274"/>
    </source>
</evidence>
<dbReference type="PRINTS" id="PR00882">
    <property type="entry name" value="RIBOSOMALL7A"/>
</dbReference>
<feature type="compositionally biased region" description="Low complexity" evidence="5">
    <location>
        <begin position="9"/>
        <end position="25"/>
    </location>
</feature>
<feature type="domain" description="Ribosomal protein eL8/eL30/eS12/Gadd45" evidence="6">
    <location>
        <begin position="124"/>
        <end position="212"/>
    </location>
</feature>
<dbReference type="PRINTS" id="PR00881">
    <property type="entry name" value="L7ARS6FAMILY"/>
</dbReference>
<gene>
    <name evidence="7" type="ORF">ACHAW5_004608</name>
</gene>
<evidence type="ECO:0000256" key="4">
    <source>
        <dbReference type="RuleBase" id="RU367042"/>
    </source>
</evidence>
<sequence length="268" mass="29403">MAPKKSTKPAKGGKAAPAKASASKADPLFPSRPRSFNVGGAIRPAGRDLSRFVRWPKYVRIQRQRAVLYQRLKVPPAINQFTKSIGKNEASNVFKLCDKYRPETVSAKKQRQKESAASAVKGTKAGKTANVPHQLKFGLKHVTTLVEEKKASIVLIACDVDPIELVLWLPALCRKMEVPFLIVKDKARLGTLVHQKTAAAVALTTVNKEDEAQLKIFQDLAMEKFNKNSGLVRKWGGGIMGLKTQAKLDKRAKALAAEEAKKAASLKR</sequence>
<dbReference type="GO" id="GO:0003723">
    <property type="term" value="F:RNA binding"/>
    <property type="evidence" value="ECO:0007669"/>
    <property type="project" value="UniProtKB-UniRule"/>
</dbReference>
<dbReference type="Proteomes" id="UP001530315">
    <property type="component" value="Unassembled WGS sequence"/>
</dbReference>
<dbReference type="SUPFAM" id="SSF55315">
    <property type="entry name" value="L30e-like"/>
    <property type="match status" value="1"/>
</dbReference>
<dbReference type="InterPro" id="IPR029064">
    <property type="entry name" value="Ribosomal_eL30-like_sf"/>
</dbReference>
<evidence type="ECO:0000313" key="7">
    <source>
        <dbReference type="EMBL" id="KAL3803757.1"/>
    </source>
</evidence>
<feature type="region of interest" description="Disordered" evidence="5">
    <location>
        <begin position="105"/>
        <end position="125"/>
    </location>
</feature>
<evidence type="ECO:0000313" key="8">
    <source>
        <dbReference type="Proteomes" id="UP001530315"/>
    </source>
</evidence>
<evidence type="ECO:0000256" key="1">
    <source>
        <dbReference type="ARBA" id="ARBA00007337"/>
    </source>
</evidence>
<dbReference type="PANTHER" id="PTHR23105">
    <property type="entry name" value="RIBOSOMAL PROTEIN L7AE FAMILY MEMBER"/>
    <property type="match status" value="1"/>
</dbReference>
<dbReference type="Gene3D" id="3.30.1330.30">
    <property type="match status" value="1"/>
</dbReference>
<feature type="region of interest" description="Disordered" evidence="5">
    <location>
        <begin position="1"/>
        <end position="31"/>
    </location>
</feature>
<comment type="caution">
    <text evidence="7">The sequence shown here is derived from an EMBL/GenBank/DDBJ whole genome shotgun (WGS) entry which is preliminary data.</text>
</comment>
<dbReference type="Pfam" id="PF01248">
    <property type="entry name" value="Ribosomal_L7Ae"/>
    <property type="match status" value="1"/>
</dbReference>
<dbReference type="InterPro" id="IPR050257">
    <property type="entry name" value="eL8/uL1-like"/>
</dbReference>
<comment type="similarity">
    <text evidence="1 4">Belongs to the eukaryotic ribosomal protein eL8 family.</text>
</comment>
<reference evidence="7 8" key="1">
    <citation type="submission" date="2024-10" db="EMBL/GenBank/DDBJ databases">
        <title>Updated reference genomes for cyclostephanoid diatoms.</title>
        <authorList>
            <person name="Roberts W.R."/>
            <person name="Alverson A.J."/>
        </authorList>
    </citation>
    <scope>NUCLEOTIDE SEQUENCE [LARGE SCALE GENOMIC DNA]</scope>
    <source>
        <strain evidence="7 8">AJA276-08</strain>
    </source>
</reference>
<keyword evidence="3 4" id="KW-0687">Ribonucleoprotein</keyword>
<protein>
    <recommendedName>
        <fullName evidence="4">60S ribosomal protein L7a</fullName>
    </recommendedName>
</protein>
<dbReference type="GO" id="GO:0022625">
    <property type="term" value="C:cytosolic large ribosomal subunit"/>
    <property type="evidence" value="ECO:0007669"/>
    <property type="project" value="UniProtKB-UniRule"/>
</dbReference>
<dbReference type="InterPro" id="IPR018492">
    <property type="entry name" value="Ribosomal_eL8/Nhp2"/>
</dbReference>
<evidence type="ECO:0000256" key="5">
    <source>
        <dbReference type="SAM" id="MobiDB-lite"/>
    </source>
</evidence>
<keyword evidence="8" id="KW-1185">Reference proteome</keyword>
<accession>A0ABD3QTD7</accession>
<organism evidence="7 8">
    <name type="scientific">Stephanodiscus triporus</name>
    <dbReference type="NCBI Taxonomy" id="2934178"/>
    <lineage>
        <taxon>Eukaryota</taxon>
        <taxon>Sar</taxon>
        <taxon>Stramenopiles</taxon>
        <taxon>Ochrophyta</taxon>
        <taxon>Bacillariophyta</taxon>
        <taxon>Coscinodiscophyceae</taxon>
        <taxon>Thalassiosirophycidae</taxon>
        <taxon>Stephanodiscales</taxon>
        <taxon>Stephanodiscaceae</taxon>
        <taxon>Stephanodiscus</taxon>
    </lineage>
</organism>
<name>A0ABD3QTD7_9STRA</name>
<dbReference type="InterPro" id="IPR004038">
    <property type="entry name" value="Ribosomal_eL8/eL30/eS12/Gad45"/>
</dbReference>
<dbReference type="AlphaFoldDB" id="A0ABD3QTD7"/>
<proteinExistence type="inferred from homology"/>
<evidence type="ECO:0000256" key="2">
    <source>
        <dbReference type="ARBA" id="ARBA00022980"/>
    </source>
</evidence>
<dbReference type="InterPro" id="IPR001921">
    <property type="entry name" value="Ribosomal_eL8_euk"/>
</dbReference>
<comment type="function">
    <text evidence="4">Component of the ribosome.</text>
</comment>
<evidence type="ECO:0000259" key="6">
    <source>
        <dbReference type="Pfam" id="PF01248"/>
    </source>
</evidence>